<gene>
    <name evidence="1" type="primary">Cnig_chr_X.g26491</name>
    <name evidence="1" type="ORF">B9Z55_026491</name>
</gene>
<dbReference type="OrthoDB" id="5883026at2759"/>
<accession>A0A2G5T3E1</accession>
<dbReference type="EMBL" id="PDUG01000006">
    <property type="protein sequence ID" value="PIC21780.1"/>
    <property type="molecule type" value="Genomic_DNA"/>
</dbReference>
<protein>
    <submittedName>
        <fullName evidence="1">Uncharacterized protein</fullName>
    </submittedName>
</protein>
<organism evidence="1 2">
    <name type="scientific">Caenorhabditis nigoni</name>
    <dbReference type="NCBI Taxonomy" id="1611254"/>
    <lineage>
        <taxon>Eukaryota</taxon>
        <taxon>Metazoa</taxon>
        <taxon>Ecdysozoa</taxon>
        <taxon>Nematoda</taxon>
        <taxon>Chromadorea</taxon>
        <taxon>Rhabditida</taxon>
        <taxon>Rhabditina</taxon>
        <taxon>Rhabditomorpha</taxon>
        <taxon>Rhabditoidea</taxon>
        <taxon>Rhabditidae</taxon>
        <taxon>Peloderinae</taxon>
        <taxon>Caenorhabditis</taxon>
    </lineage>
</organism>
<dbReference type="Proteomes" id="UP000230233">
    <property type="component" value="Chromosome X"/>
</dbReference>
<reference evidence="2" key="1">
    <citation type="submission" date="2017-10" db="EMBL/GenBank/DDBJ databases">
        <title>Rapid genome shrinkage in a self-fertile nematode reveals novel sperm competition proteins.</title>
        <authorList>
            <person name="Yin D."/>
            <person name="Schwarz E.M."/>
            <person name="Thomas C.G."/>
            <person name="Felde R.L."/>
            <person name="Korf I.F."/>
            <person name="Cutter A.D."/>
            <person name="Schartner C.M."/>
            <person name="Ralston E.J."/>
            <person name="Meyer B.J."/>
            <person name="Haag E.S."/>
        </authorList>
    </citation>
    <scope>NUCLEOTIDE SEQUENCE [LARGE SCALE GENOMIC DNA]</scope>
    <source>
        <strain evidence="2">JU1422</strain>
    </source>
</reference>
<dbReference type="AlphaFoldDB" id="A0A2G5T3E1"/>
<keyword evidence="2" id="KW-1185">Reference proteome</keyword>
<proteinExistence type="predicted"/>
<evidence type="ECO:0000313" key="2">
    <source>
        <dbReference type="Proteomes" id="UP000230233"/>
    </source>
</evidence>
<name>A0A2G5T3E1_9PELO</name>
<comment type="caution">
    <text evidence="1">The sequence shown here is derived from an EMBL/GenBank/DDBJ whole genome shotgun (WGS) entry which is preliminary data.</text>
</comment>
<evidence type="ECO:0000313" key="1">
    <source>
        <dbReference type="EMBL" id="PIC21780.1"/>
    </source>
</evidence>
<sequence>MVHRRLFEQGTIRVALMGTLAPSGWRATIWTPPPAMEEAEDGWQMADTTVRISKMWQGLTRGAEVNVGVRQATTDWTQEVTVLEQNLADEAATGSVLCSMVDVDYRGTFSHNKGSDRHRRQKGSNVFYNGRTVTLSKTNNLGLFIGEFGNSHSGATNGLISKLAARSLSLTRDSKKNSSQMSIGTQELFEGPSKHQRQGCSKKNHQLVWNRHADQHEVYQQHRKRTHQHCGFR</sequence>